<dbReference type="Proteomes" id="UP000054549">
    <property type="component" value="Unassembled WGS sequence"/>
</dbReference>
<feature type="compositionally biased region" description="Gly residues" evidence="1">
    <location>
        <begin position="106"/>
        <end position="117"/>
    </location>
</feature>
<dbReference type="InParanoid" id="A0A0C2TPP3"/>
<dbReference type="EMBL" id="KN818226">
    <property type="protein sequence ID" value="KIL69189.1"/>
    <property type="molecule type" value="Genomic_DNA"/>
</dbReference>
<evidence type="ECO:0000313" key="2">
    <source>
        <dbReference type="EMBL" id="KIL69189.1"/>
    </source>
</evidence>
<feature type="compositionally biased region" description="Acidic residues" evidence="1">
    <location>
        <begin position="61"/>
        <end position="89"/>
    </location>
</feature>
<dbReference type="HOGENOM" id="CLU_1937600_0_0_1"/>
<accession>A0A0C2TPP3</accession>
<name>A0A0C2TPP3_AMAMK</name>
<feature type="region of interest" description="Disordered" evidence="1">
    <location>
        <begin position="101"/>
        <end position="130"/>
    </location>
</feature>
<dbReference type="STRING" id="946122.A0A0C2TPP3"/>
<protein>
    <submittedName>
        <fullName evidence="2">Uncharacterized protein</fullName>
    </submittedName>
</protein>
<dbReference type="OrthoDB" id="18440at2759"/>
<evidence type="ECO:0000256" key="1">
    <source>
        <dbReference type="SAM" id="MobiDB-lite"/>
    </source>
</evidence>
<keyword evidence="3" id="KW-1185">Reference proteome</keyword>
<reference evidence="2 3" key="1">
    <citation type="submission" date="2014-04" db="EMBL/GenBank/DDBJ databases">
        <title>Evolutionary Origins and Diversification of the Mycorrhizal Mutualists.</title>
        <authorList>
            <consortium name="DOE Joint Genome Institute"/>
            <consortium name="Mycorrhizal Genomics Consortium"/>
            <person name="Kohler A."/>
            <person name="Kuo A."/>
            <person name="Nagy L.G."/>
            <person name="Floudas D."/>
            <person name="Copeland A."/>
            <person name="Barry K.W."/>
            <person name="Cichocki N."/>
            <person name="Veneault-Fourrey C."/>
            <person name="LaButti K."/>
            <person name="Lindquist E.A."/>
            <person name="Lipzen A."/>
            <person name="Lundell T."/>
            <person name="Morin E."/>
            <person name="Murat C."/>
            <person name="Riley R."/>
            <person name="Ohm R."/>
            <person name="Sun H."/>
            <person name="Tunlid A."/>
            <person name="Henrissat B."/>
            <person name="Grigoriev I.V."/>
            <person name="Hibbett D.S."/>
            <person name="Martin F."/>
        </authorList>
    </citation>
    <scope>NUCLEOTIDE SEQUENCE [LARGE SCALE GENOMIC DNA]</scope>
    <source>
        <strain evidence="2 3">Koide BX008</strain>
    </source>
</reference>
<dbReference type="AlphaFoldDB" id="A0A0C2TPP3"/>
<gene>
    <name evidence="2" type="ORF">M378DRAFT_176140</name>
</gene>
<feature type="region of interest" description="Disordered" evidence="1">
    <location>
        <begin position="49"/>
        <end position="89"/>
    </location>
</feature>
<organism evidence="2 3">
    <name type="scientific">Amanita muscaria (strain Koide BX008)</name>
    <dbReference type="NCBI Taxonomy" id="946122"/>
    <lineage>
        <taxon>Eukaryota</taxon>
        <taxon>Fungi</taxon>
        <taxon>Dikarya</taxon>
        <taxon>Basidiomycota</taxon>
        <taxon>Agaricomycotina</taxon>
        <taxon>Agaricomycetes</taxon>
        <taxon>Agaricomycetidae</taxon>
        <taxon>Agaricales</taxon>
        <taxon>Pluteineae</taxon>
        <taxon>Amanitaceae</taxon>
        <taxon>Amanita</taxon>
    </lineage>
</organism>
<sequence>MTPKSRRLHLIEGHKYPKEYFFAVTNKGVGGLLQKWGEGASMIRKEWKAREAKGDNKADVEMDSDEEAGSESSEEDGGGNKEEDVDEELMAQMNALSLVPQTVRFGRGGTQRGLGWRGRGRAGIMKPHRQ</sequence>
<evidence type="ECO:0000313" key="3">
    <source>
        <dbReference type="Proteomes" id="UP000054549"/>
    </source>
</evidence>
<proteinExistence type="predicted"/>
<feature type="compositionally biased region" description="Basic and acidic residues" evidence="1">
    <location>
        <begin position="49"/>
        <end position="60"/>
    </location>
</feature>